<name>A0A0S8K1I2_UNCW3</name>
<accession>A0A0S8K1I2</accession>
<sequence length="283" mass="33005">MSDIREIIDKIKGIAKHANKIVKLLQAYEKVRAQPIENAYVLEKKFAEIEKILALLSNVALRDTLNTWLQNERATISKLKDDFRFQFGQQIKGMFQKNGVKIRGQYPLLRIGLFTLKLNFEFGEATLFFGPEVEKLKSKIPLQPQVIHSTVQKYKRNMQDASFDANKAYDDLYAAYQRCLEVSGKPDGEKVRITEVLKEYVFLKQPKQFMVDPSRGHFREYSRIKLSYMLYRMKTADVGARGMRFHVATFDATVDKLRSFWIPNNDEGEGTHYEYISFELPHE</sequence>
<gene>
    <name evidence="1" type="ORF">AMJ74_01780</name>
</gene>
<proteinExistence type="predicted"/>
<organism evidence="1 2">
    <name type="scientific">candidate division WOR_3 bacterium SM1_77</name>
    <dbReference type="NCBI Taxonomy" id="1703778"/>
    <lineage>
        <taxon>Bacteria</taxon>
        <taxon>Bacteria division WOR-3</taxon>
    </lineage>
</organism>
<dbReference type="Proteomes" id="UP000050975">
    <property type="component" value="Unassembled WGS sequence"/>
</dbReference>
<dbReference type="EMBL" id="LJVE01000018">
    <property type="protein sequence ID" value="KPL15299.1"/>
    <property type="molecule type" value="Genomic_DNA"/>
</dbReference>
<comment type="caution">
    <text evidence="1">The sequence shown here is derived from an EMBL/GenBank/DDBJ whole genome shotgun (WGS) entry which is preliminary data.</text>
</comment>
<reference evidence="1 2" key="1">
    <citation type="journal article" date="2015" name="Microbiome">
        <title>Genomic resolution of linkages in carbon, nitrogen, and sulfur cycling among widespread estuary sediment bacteria.</title>
        <authorList>
            <person name="Baker B.J."/>
            <person name="Lazar C.S."/>
            <person name="Teske A.P."/>
            <person name="Dick G.J."/>
        </authorList>
    </citation>
    <scope>NUCLEOTIDE SEQUENCE [LARGE SCALE GENOMIC DNA]</scope>
    <source>
        <strain evidence="1">SM1_77</strain>
    </source>
</reference>
<dbReference type="AlphaFoldDB" id="A0A0S8K1I2"/>
<protein>
    <submittedName>
        <fullName evidence="1">Uncharacterized protein</fullName>
    </submittedName>
</protein>
<evidence type="ECO:0000313" key="1">
    <source>
        <dbReference type="EMBL" id="KPL15299.1"/>
    </source>
</evidence>
<evidence type="ECO:0000313" key="2">
    <source>
        <dbReference type="Proteomes" id="UP000050975"/>
    </source>
</evidence>